<protein>
    <recommendedName>
        <fullName evidence="4">DUF502 domain-containing protein</fullName>
    </recommendedName>
</protein>
<evidence type="ECO:0000313" key="2">
    <source>
        <dbReference type="EMBL" id="RWU19094.1"/>
    </source>
</evidence>
<organism evidence="2 3">
    <name type="scientific">Pseudomonas alkylphenolica</name>
    <dbReference type="NCBI Taxonomy" id="237609"/>
    <lineage>
        <taxon>Bacteria</taxon>
        <taxon>Pseudomonadati</taxon>
        <taxon>Pseudomonadota</taxon>
        <taxon>Gammaproteobacteria</taxon>
        <taxon>Pseudomonadales</taxon>
        <taxon>Pseudomonadaceae</taxon>
        <taxon>Pseudomonas</taxon>
    </lineage>
</organism>
<keyword evidence="1" id="KW-1133">Transmembrane helix</keyword>
<dbReference type="EMBL" id="QJRG01000048">
    <property type="protein sequence ID" value="RWU19094.1"/>
    <property type="molecule type" value="Genomic_DNA"/>
</dbReference>
<dbReference type="Proteomes" id="UP000288983">
    <property type="component" value="Unassembled WGS sequence"/>
</dbReference>
<proteinExistence type="predicted"/>
<keyword evidence="1" id="KW-0472">Membrane</keyword>
<sequence>MFKFIKTTVIGGVLFILPLVLIVVLIEKAIHLLHGPVQAVVPMFAGYHVAGVTLISLAAVVGLILICFAAGLLARTAAAANALAAVEDKVLGNLPGYQLFKDFSTRLAGLEEETDTKVGMIAEGEGWRLCLVLDAVDDWVTIYMPDGGPAGGTAGEVRLMPASEVVITEVTWLPLLASLRRGGRGALGLVGPWLKKN</sequence>
<dbReference type="AlphaFoldDB" id="A0A443ZJH3"/>
<feature type="transmembrane region" description="Helical" evidence="1">
    <location>
        <begin position="46"/>
        <end position="73"/>
    </location>
</feature>
<accession>A0A443ZJH3</accession>
<dbReference type="RefSeq" id="WP_128325578.1">
    <property type="nucleotide sequence ID" value="NZ_QJRG01000048.1"/>
</dbReference>
<evidence type="ECO:0008006" key="4">
    <source>
        <dbReference type="Google" id="ProtNLM"/>
    </source>
</evidence>
<reference evidence="2 3" key="1">
    <citation type="submission" date="2018-06" db="EMBL/GenBank/DDBJ databases">
        <title>Bacteria isolated from soil of Wuhan.</title>
        <authorList>
            <person name="Wei X."/>
            <person name="Chunhua H."/>
        </authorList>
    </citation>
    <scope>NUCLEOTIDE SEQUENCE [LARGE SCALE GENOMIC DNA]</scope>
    <source>
        <strain evidence="3">xwS2</strain>
    </source>
</reference>
<gene>
    <name evidence="2" type="ORF">DM813_22515</name>
</gene>
<dbReference type="OrthoDB" id="6399850at2"/>
<evidence type="ECO:0000313" key="3">
    <source>
        <dbReference type="Proteomes" id="UP000288983"/>
    </source>
</evidence>
<keyword evidence="1" id="KW-0812">Transmembrane</keyword>
<comment type="caution">
    <text evidence="2">The sequence shown here is derived from an EMBL/GenBank/DDBJ whole genome shotgun (WGS) entry which is preliminary data.</text>
</comment>
<feature type="transmembrane region" description="Helical" evidence="1">
    <location>
        <begin position="7"/>
        <end position="26"/>
    </location>
</feature>
<evidence type="ECO:0000256" key="1">
    <source>
        <dbReference type="SAM" id="Phobius"/>
    </source>
</evidence>
<name>A0A443ZJH3_9PSED</name>